<dbReference type="InterPro" id="IPR006379">
    <property type="entry name" value="HAD-SF_hydro_IIB"/>
</dbReference>
<sequence>MSGETDISRAWLLVSDIDDTLTGNREDLNRLWQHFKPHRSRLKLALNSSRPAESVDRTLAEYFPGDFQADAIITGLGTEIRLGRYWLESWQRQFAAWPDEDIRKLVQEMGYEPHDEIFQTKGKASFAVPGRNRADEVLERLRDEGFDFRFIFSGTSDLDILAPAAGKDAAMRHLAQYLEIEQPHTVAAGDSGNDLALFEAAGRAIAVGNARRELIEAMPKDKTYRAKADHAAGVLEGLIALGLLPDTSG</sequence>
<dbReference type="Gene3D" id="3.40.50.1000">
    <property type="entry name" value="HAD superfamily/HAD-like"/>
    <property type="match status" value="1"/>
</dbReference>
<organism evidence="3 4">
    <name type="scientific">Roseibium aggregatum</name>
    <dbReference type="NCBI Taxonomy" id="187304"/>
    <lineage>
        <taxon>Bacteria</taxon>
        <taxon>Pseudomonadati</taxon>
        <taxon>Pseudomonadota</taxon>
        <taxon>Alphaproteobacteria</taxon>
        <taxon>Hyphomicrobiales</taxon>
        <taxon>Stappiaceae</taxon>
        <taxon>Roseibium</taxon>
    </lineage>
</organism>
<dbReference type="EMBL" id="JAEKJZ010000001">
    <property type="protein sequence ID" value="MBN9669688.1"/>
    <property type="molecule type" value="Genomic_DNA"/>
</dbReference>
<dbReference type="SUPFAM" id="SSF56784">
    <property type="entry name" value="HAD-like"/>
    <property type="match status" value="1"/>
</dbReference>
<evidence type="ECO:0000313" key="4">
    <source>
        <dbReference type="Proteomes" id="UP000664096"/>
    </source>
</evidence>
<dbReference type="Pfam" id="PF05116">
    <property type="entry name" value="S6PP"/>
    <property type="match status" value="1"/>
</dbReference>
<dbReference type="NCBIfam" id="TIGR01484">
    <property type="entry name" value="HAD-SF-IIB"/>
    <property type="match status" value="1"/>
</dbReference>
<dbReference type="SFLD" id="SFLDG01141">
    <property type="entry name" value="C2.B.1:_Sucrose_Phosphatase_Li"/>
    <property type="match status" value="1"/>
</dbReference>
<comment type="caution">
    <text evidence="3">The sequence shown here is derived from an EMBL/GenBank/DDBJ whole genome shotgun (WGS) entry which is preliminary data.</text>
</comment>
<evidence type="ECO:0000259" key="2">
    <source>
        <dbReference type="Pfam" id="PF05116"/>
    </source>
</evidence>
<protein>
    <submittedName>
        <fullName evidence="3">HAD-IIB family hydrolase</fullName>
    </submittedName>
</protein>
<dbReference type="InterPro" id="IPR036412">
    <property type="entry name" value="HAD-like_sf"/>
</dbReference>
<proteinExistence type="predicted"/>
<dbReference type="GO" id="GO:0016791">
    <property type="term" value="F:phosphatase activity"/>
    <property type="evidence" value="ECO:0007669"/>
    <property type="project" value="UniProtKB-ARBA"/>
</dbReference>
<reference evidence="3" key="1">
    <citation type="submission" date="2020-12" db="EMBL/GenBank/DDBJ databases">
        <title>Oil enriched cultivation method for isolating marine PHA-producing bacteria.</title>
        <authorList>
            <person name="Zheng W."/>
            <person name="Yu S."/>
            <person name="Huang Y."/>
        </authorList>
    </citation>
    <scope>NUCLEOTIDE SEQUENCE</scope>
    <source>
        <strain evidence="3">SY-2-12</strain>
    </source>
</reference>
<name>A0A939J0V7_9HYPH</name>
<dbReference type="AlphaFoldDB" id="A0A939J0V7"/>
<dbReference type="SFLD" id="SFLDG01140">
    <property type="entry name" value="C2.B:_Phosphomannomutase_and_P"/>
    <property type="match status" value="1"/>
</dbReference>
<dbReference type="InterPro" id="IPR023214">
    <property type="entry name" value="HAD_sf"/>
</dbReference>
<keyword evidence="1 3" id="KW-0378">Hydrolase</keyword>
<dbReference type="PANTHER" id="PTHR46521:SF4">
    <property type="entry name" value="SUCROSE-PHOSPHATASE 2-RELATED"/>
    <property type="match status" value="1"/>
</dbReference>
<accession>A0A939J0V7</accession>
<dbReference type="RefSeq" id="WP_207139234.1">
    <property type="nucleotide sequence ID" value="NZ_JAEKJZ010000001.1"/>
</dbReference>
<dbReference type="InterPro" id="IPR006380">
    <property type="entry name" value="SPP-like_dom"/>
</dbReference>
<evidence type="ECO:0000313" key="3">
    <source>
        <dbReference type="EMBL" id="MBN9669688.1"/>
    </source>
</evidence>
<dbReference type="InterPro" id="IPR051518">
    <property type="entry name" value="Sucrose_Phosphatase"/>
</dbReference>
<gene>
    <name evidence="3" type="ORF">JF539_05015</name>
</gene>
<dbReference type="SFLD" id="SFLDS00003">
    <property type="entry name" value="Haloacid_Dehalogenase"/>
    <property type="match status" value="1"/>
</dbReference>
<feature type="domain" description="Sucrose phosphatase-like" evidence="2">
    <location>
        <begin position="11"/>
        <end position="238"/>
    </location>
</feature>
<dbReference type="Proteomes" id="UP000664096">
    <property type="component" value="Unassembled WGS sequence"/>
</dbReference>
<dbReference type="PANTHER" id="PTHR46521">
    <property type="entry name" value="SUCROSE-PHOSPHATASE 2-RELATED"/>
    <property type="match status" value="1"/>
</dbReference>
<dbReference type="Gene3D" id="3.90.1070.10">
    <property type="match status" value="1"/>
</dbReference>
<evidence type="ECO:0000256" key="1">
    <source>
        <dbReference type="ARBA" id="ARBA00022801"/>
    </source>
</evidence>